<accession>A0A1G7CJT3</accession>
<name>A0A1G7CJT3_9PROT</name>
<evidence type="ECO:0000259" key="1">
    <source>
        <dbReference type="Pfam" id="PF12760"/>
    </source>
</evidence>
<gene>
    <name evidence="2" type="ORF">SAMN04487779_10333</name>
</gene>
<dbReference type="Pfam" id="PF12760">
    <property type="entry name" value="Zn_ribbon_IS1595"/>
    <property type="match status" value="1"/>
</dbReference>
<dbReference type="InterPro" id="IPR051354">
    <property type="entry name" value="Transposase_27_IS1"/>
</dbReference>
<keyword evidence="3" id="KW-1185">Reference proteome</keyword>
<proteinExistence type="predicted"/>
<dbReference type="PANTHER" id="PTHR33293">
    <property type="entry name" value="INSERTION ELEMENT IS1 1 PROTEIN INSB-RELATED"/>
    <property type="match status" value="1"/>
</dbReference>
<evidence type="ECO:0000313" key="3">
    <source>
        <dbReference type="Proteomes" id="UP000198925"/>
    </source>
</evidence>
<organism evidence="2 3">
    <name type="scientific">Belnapia rosea</name>
    <dbReference type="NCBI Taxonomy" id="938405"/>
    <lineage>
        <taxon>Bacteria</taxon>
        <taxon>Pseudomonadati</taxon>
        <taxon>Pseudomonadota</taxon>
        <taxon>Alphaproteobacteria</taxon>
        <taxon>Acetobacterales</taxon>
        <taxon>Roseomonadaceae</taxon>
        <taxon>Belnapia</taxon>
    </lineage>
</organism>
<sequence>MVCEGGIANRPTRGALRIMAVPDLVNLSALIDDTKCFALVRQHRWPEGVRCPACGSGSVVRDGFDETQAHRQRYRCKACTGRFDDLTGTVLAGHHQPLRVWVLCLYFMGLNLSNRQIAQELGLDGSDVQAMTEQLRGGLVAKAPAVRLEGEVEIDKVYVVAGHKGQPAAVAKGGGLDAAADWQERRAAAHWRRTSRRSSA</sequence>
<dbReference type="PANTHER" id="PTHR33293:SF1">
    <property type="entry name" value="INSERTION ELEMENT IS1 1 PROTEIN INSB-RELATED"/>
    <property type="match status" value="1"/>
</dbReference>
<reference evidence="2 3" key="1">
    <citation type="submission" date="2016-10" db="EMBL/GenBank/DDBJ databases">
        <authorList>
            <person name="de Groot N.N."/>
        </authorList>
    </citation>
    <scope>NUCLEOTIDE SEQUENCE [LARGE SCALE GENOMIC DNA]</scope>
    <source>
        <strain evidence="2 3">CPCC 100156</strain>
    </source>
</reference>
<dbReference type="InterPro" id="IPR024442">
    <property type="entry name" value="Transposase_Zn_ribbon"/>
</dbReference>
<feature type="domain" description="Transposase zinc-ribbon" evidence="1">
    <location>
        <begin position="32"/>
        <end position="80"/>
    </location>
</feature>
<dbReference type="Proteomes" id="UP000198925">
    <property type="component" value="Unassembled WGS sequence"/>
</dbReference>
<protein>
    <submittedName>
        <fullName evidence="2">Transposase</fullName>
    </submittedName>
</protein>
<evidence type="ECO:0000313" key="2">
    <source>
        <dbReference type="EMBL" id="SDE39618.1"/>
    </source>
</evidence>
<dbReference type="AlphaFoldDB" id="A0A1G7CJT3"/>
<dbReference type="EMBL" id="FMZX01000033">
    <property type="protein sequence ID" value="SDE39618.1"/>
    <property type="molecule type" value="Genomic_DNA"/>
</dbReference>